<evidence type="ECO:0000256" key="1">
    <source>
        <dbReference type="ARBA" id="ARBA00001946"/>
    </source>
</evidence>
<keyword evidence="6" id="KW-0547">Nucleotide-binding</keyword>
<evidence type="ECO:0000256" key="6">
    <source>
        <dbReference type="ARBA" id="ARBA00022741"/>
    </source>
</evidence>
<protein>
    <recommendedName>
        <fullName evidence="13">Long-chain-fatty-acid--CoA ligase</fullName>
        <ecNumber evidence="12">6.2.1.3</ecNumber>
    </recommendedName>
    <alternativeName>
        <fullName evidence="14">Long-chain acyl-CoA synthetase</fullName>
    </alternativeName>
</protein>
<proteinExistence type="inferred from homology"/>
<evidence type="ECO:0000259" key="17">
    <source>
        <dbReference type="Pfam" id="PF13193"/>
    </source>
</evidence>
<evidence type="ECO:0000256" key="7">
    <source>
        <dbReference type="ARBA" id="ARBA00022832"/>
    </source>
</evidence>
<accession>A0A158DM40</accession>
<dbReference type="Gene3D" id="3.30.300.30">
    <property type="match status" value="1"/>
</dbReference>
<evidence type="ECO:0000256" key="15">
    <source>
        <dbReference type="SAM" id="Phobius"/>
    </source>
</evidence>
<dbReference type="EMBL" id="FCOE02000042">
    <property type="protein sequence ID" value="SAK95682.1"/>
    <property type="molecule type" value="Genomic_DNA"/>
</dbReference>
<keyword evidence="10" id="KW-0443">Lipid metabolism</keyword>
<evidence type="ECO:0000256" key="3">
    <source>
        <dbReference type="ARBA" id="ARBA00005005"/>
    </source>
</evidence>
<evidence type="ECO:0000256" key="10">
    <source>
        <dbReference type="ARBA" id="ARBA00023098"/>
    </source>
</evidence>
<keyword evidence="9" id="KW-0460">Magnesium</keyword>
<feature type="transmembrane region" description="Helical" evidence="15">
    <location>
        <begin position="100"/>
        <end position="123"/>
    </location>
</feature>
<evidence type="ECO:0000256" key="14">
    <source>
        <dbReference type="ARBA" id="ARBA00042773"/>
    </source>
</evidence>
<dbReference type="AlphaFoldDB" id="A0A158DM40"/>
<keyword evidence="15" id="KW-1133">Transmembrane helix</keyword>
<dbReference type="Gene3D" id="3.40.50.12780">
    <property type="entry name" value="N-terminal domain of ligase-like"/>
    <property type="match status" value="1"/>
</dbReference>
<dbReference type="GO" id="GO:0016020">
    <property type="term" value="C:membrane"/>
    <property type="evidence" value="ECO:0007669"/>
    <property type="project" value="UniProtKB-SubCell"/>
</dbReference>
<keyword evidence="19" id="KW-1185">Reference proteome</keyword>
<evidence type="ECO:0000256" key="8">
    <source>
        <dbReference type="ARBA" id="ARBA00022840"/>
    </source>
</evidence>
<dbReference type="SUPFAM" id="SSF56801">
    <property type="entry name" value="Acetyl-CoA synthetase-like"/>
    <property type="match status" value="1"/>
</dbReference>
<dbReference type="GO" id="GO:0005524">
    <property type="term" value="F:ATP binding"/>
    <property type="evidence" value="ECO:0007669"/>
    <property type="project" value="UniProtKB-KW"/>
</dbReference>
<evidence type="ECO:0000256" key="5">
    <source>
        <dbReference type="ARBA" id="ARBA00022598"/>
    </source>
</evidence>
<dbReference type="InterPro" id="IPR050237">
    <property type="entry name" value="ATP-dep_AMP-bd_enzyme"/>
</dbReference>
<dbReference type="CDD" id="cd05936">
    <property type="entry name" value="FC-FACS_FadD_like"/>
    <property type="match status" value="1"/>
</dbReference>
<dbReference type="EC" id="6.2.1.3" evidence="12"/>
<feature type="domain" description="AMP-dependent synthetase/ligase" evidence="16">
    <location>
        <begin position="45"/>
        <end position="441"/>
    </location>
</feature>
<dbReference type="STRING" id="1777141.AWB80_07134"/>
<keyword evidence="7" id="KW-0276">Fatty acid metabolism</keyword>
<evidence type="ECO:0000259" key="16">
    <source>
        <dbReference type="Pfam" id="PF00501"/>
    </source>
</evidence>
<name>A0A158DM40_9BURK</name>
<evidence type="ECO:0000256" key="9">
    <source>
        <dbReference type="ARBA" id="ARBA00022842"/>
    </source>
</evidence>
<keyword evidence="8" id="KW-0067">ATP-binding</keyword>
<dbReference type="InterPro" id="IPR000873">
    <property type="entry name" value="AMP-dep_synth/lig_dom"/>
</dbReference>
<dbReference type="GO" id="GO:0004467">
    <property type="term" value="F:long-chain fatty acid-CoA ligase activity"/>
    <property type="evidence" value="ECO:0007669"/>
    <property type="project" value="UniProtKB-EC"/>
</dbReference>
<evidence type="ECO:0000313" key="19">
    <source>
        <dbReference type="Proteomes" id="UP000054911"/>
    </source>
</evidence>
<comment type="subcellular location">
    <subcellularLocation>
        <location evidence="2">Membrane</location>
        <topology evidence="2">Peripheral membrane protein</topology>
    </subcellularLocation>
</comment>
<dbReference type="PANTHER" id="PTHR43767">
    <property type="entry name" value="LONG-CHAIN-FATTY-ACID--COA LIGASE"/>
    <property type="match status" value="1"/>
</dbReference>
<keyword evidence="5 18" id="KW-0436">Ligase</keyword>
<comment type="pathway">
    <text evidence="3">Lipid metabolism; fatty acid beta-oxidation.</text>
</comment>
<comment type="cofactor">
    <cofactor evidence="1">
        <name>Mg(2+)</name>
        <dbReference type="ChEBI" id="CHEBI:18420"/>
    </cofactor>
</comment>
<comment type="similarity">
    <text evidence="4">Belongs to the ATP-dependent AMP-binding enzyme family.</text>
</comment>
<evidence type="ECO:0000313" key="18">
    <source>
        <dbReference type="EMBL" id="SAK95682.1"/>
    </source>
</evidence>
<dbReference type="InterPro" id="IPR045851">
    <property type="entry name" value="AMP-bd_C_sf"/>
</dbReference>
<dbReference type="FunFam" id="3.40.50.12780:FF:000003">
    <property type="entry name" value="Long-chain-fatty-acid--CoA ligase FadD"/>
    <property type="match status" value="1"/>
</dbReference>
<keyword evidence="15" id="KW-0812">Transmembrane</keyword>
<evidence type="ECO:0000256" key="11">
    <source>
        <dbReference type="ARBA" id="ARBA00023136"/>
    </source>
</evidence>
<gene>
    <name evidence="18" type="ORF">AWB80_07134</name>
</gene>
<evidence type="ECO:0000256" key="12">
    <source>
        <dbReference type="ARBA" id="ARBA00026121"/>
    </source>
</evidence>
<dbReference type="FunFam" id="3.30.300.30:FF:000006">
    <property type="entry name" value="Long-chain-fatty-acid--CoA ligase FadD"/>
    <property type="match status" value="1"/>
</dbReference>
<organism evidence="18 19">
    <name type="scientific">Caballeronia pedi</name>
    <dbReference type="NCBI Taxonomy" id="1777141"/>
    <lineage>
        <taxon>Bacteria</taxon>
        <taxon>Pseudomonadati</taxon>
        <taxon>Pseudomonadota</taxon>
        <taxon>Betaproteobacteria</taxon>
        <taxon>Burkholderiales</taxon>
        <taxon>Burkholderiaceae</taxon>
        <taxon>Caballeronia</taxon>
    </lineage>
</organism>
<dbReference type="InterPro" id="IPR025110">
    <property type="entry name" value="AMP-bd_C"/>
</dbReference>
<evidence type="ECO:0000256" key="2">
    <source>
        <dbReference type="ARBA" id="ARBA00004170"/>
    </source>
</evidence>
<dbReference type="Pfam" id="PF13193">
    <property type="entry name" value="AMP-binding_C"/>
    <property type="match status" value="1"/>
</dbReference>
<feature type="domain" description="AMP-binding enzyme C-terminal" evidence="17">
    <location>
        <begin position="492"/>
        <end position="566"/>
    </location>
</feature>
<evidence type="ECO:0000256" key="13">
    <source>
        <dbReference type="ARBA" id="ARBA00039545"/>
    </source>
</evidence>
<sequence length="584" mass="63647">MSPGQAAPREASEPHATDGIWYASYPPEVAREIDPSRYRSLAHFFDECVERFADRVAFVSLGSEMTFAALGKKAHAFASYLQGIGVKPGDRVALMMPNTLVYPVALFGTLIAGAIVVNVNPLYTVRELSHQLKDSGAQTVVVFDRFARTVQDAQPGTRVKHIIVTGLGDLLGGGLNLKGRAIDLLLRHVKKQVPAYALPDAVRLPLALARGARQKFEPVRVGHGDIAFIQYTGGTTGVAKGAMLTHRNVIANLLQALAWAGGQLVDGEEIIVTPLPLYHIYSLTVNALAFLAIGARNVLIVNPRDIHSLMRALRHENFTAITALNTLYSALMDNDAFRQRDFSALKLAMAGGMATQRVVAERFRAMTGQTLVEGYGLTECSPLVCATPVVDTHGGSEFDGTIGVPVPSTLVRMRREDGAWANVDEPGELCVQGPQVMKGYWNRPEDTAKTIDANGWLATGDIGAMDARGIIRLIDRKKDMMIVSGFNVYPNEIEDVLAAHPKVRAVAAIGVPDPVTGERVKAFVVRRDETLTVEELLKFARLHLTGYKVPSYVEFRDALPLTTIGKVLRRELREDGSIPRKSQD</sequence>
<dbReference type="OrthoDB" id="9766486at2"/>
<dbReference type="PANTHER" id="PTHR43767:SF8">
    <property type="entry name" value="LONG-CHAIN-FATTY-ACID--COA LIGASE"/>
    <property type="match status" value="1"/>
</dbReference>
<dbReference type="Proteomes" id="UP000054911">
    <property type="component" value="Unassembled WGS sequence"/>
</dbReference>
<reference evidence="18" key="1">
    <citation type="submission" date="2016-01" db="EMBL/GenBank/DDBJ databases">
        <authorList>
            <person name="Peeters C."/>
        </authorList>
    </citation>
    <scope>NUCLEOTIDE SEQUENCE [LARGE SCALE GENOMIC DNA]</scope>
    <source>
        <strain evidence="18">LMG 29323</strain>
    </source>
</reference>
<dbReference type="Pfam" id="PF00501">
    <property type="entry name" value="AMP-binding"/>
    <property type="match status" value="1"/>
</dbReference>
<dbReference type="InterPro" id="IPR020845">
    <property type="entry name" value="AMP-binding_CS"/>
</dbReference>
<dbReference type="InterPro" id="IPR042099">
    <property type="entry name" value="ANL_N_sf"/>
</dbReference>
<keyword evidence="11 15" id="KW-0472">Membrane</keyword>
<dbReference type="PROSITE" id="PS00455">
    <property type="entry name" value="AMP_BINDING"/>
    <property type="match status" value="1"/>
</dbReference>
<evidence type="ECO:0000256" key="4">
    <source>
        <dbReference type="ARBA" id="ARBA00006432"/>
    </source>
</evidence>
<dbReference type="RefSeq" id="WP_061179363.1">
    <property type="nucleotide sequence ID" value="NZ_FCOE02000042.1"/>
</dbReference>
<comment type="caution">
    <text evidence="18">The sequence shown here is derived from an EMBL/GenBank/DDBJ whole genome shotgun (WGS) entry which is preliminary data.</text>
</comment>